<accession>A0AA40IVV0</accession>
<dbReference type="AlphaFoldDB" id="A0AA40IVV0"/>
<reference evidence="1 2" key="1">
    <citation type="submission" date="2014-02" db="EMBL/GenBank/DDBJ databases">
        <title>Plasmidome dynamics in the species complex Clostridium novyi sensu lato converts strains of independent lineages into distinctly different pathogens.</title>
        <authorList>
            <person name="Skarin H."/>
            <person name="Segerman B."/>
        </authorList>
    </citation>
    <scope>NUCLEOTIDE SEQUENCE [LARGE SCALE GENOMIC DNA]</scope>
    <source>
        <strain evidence="1 2">ATCC 27606</strain>
    </source>
</reference>
<dbReference type="Gene3D" id="2.40.30.200">
    <property type="match status" value="1"/>
</dbReference>
<dbReference type="NCBIfam" id="TIGR01633">
    <property type="entry name" value="phi3626_gp14_N"/>
    <property type="match status" value="1"/>
</dbReference>
<dbReference type="RefSeq" id="WP_039216648.1">
    <property type="nucleotide sequence ID" value="NZ_JENW01000003.1"/>
</dbReference>
<dbReference type="InterPro" id="IPR006520">
    <property type="entry name" value="Dit_BPSPP_N"/>
</dbReference>
<protein>
    <recommendedName>
        <fullName evidence="3">Phage tail protein</fullName>
    </recommendedName>
</protein>
<dbReference type="EMBL" id="JENW01000003">
    <property type="protein sequence ID" value="KEI18490.1"/>
    <property type="molecule type" value="Genomic_DNA"/>
</dbReference>
<comment type="caution">
    <text evidence="1">The sequence shown here is derived from an EMBL/GenBank/DDBJ whole genome shotgun (WGS) entry which is preliminary data.</text>
</comment>
<evidence type="ECO:0000313" key="2">
    <source>
        <dbReference type="Proteomes" id="UP000027770"/>
    </source>
</evidence>
<gene>
    <name evidence="1" type="ORF">Z959_07130</name>
</gene>
<dbReference type="Proteomes" id="UP000027770">
    <property type="component" value="Unassembled WGS sequence"/>
</dbReference>
<organism evidence="1 2">
    <name type="scientific">Clostridium novyi B str. ATCC 27606</name>
    <dbReference type="NCBI Taxonomy" id="1443123"/>
    <lineage>
        <taxon>Bacteria</taxon>
        <taxon>Bacillati</taxon>
        <taxon>Bacillota</taxon>
        <taxon>Clostridia</taxon>
        <taxon>Eubacteriales</taxon>
        <taxon>Clostridiaceae</taxon>
        <taxon>Clostridium</taxon>
    </lineage>
</organism>
<keyword evidence="2" id="KW-1185">Reference proteome</keyword>
<evidence type="ECO:0008006" key="3">
    <source>
        <dbReference type="Google" id="ProtNLM"/>
    </source>
</evidence>
<evidence type="ECO:0000313" key="1">
    <source>
        <dbReference type="EMBL" id="KEI18490.1"/>
    </source>
</evidence>
<proteinExistence type="predicted"/>
<sequence length="229" mass="26395">MYGFVFNDKYSKDLGIYVGKRSPIPKAQKVINHIEVPGRSGTLTEDTGAYKNIELTFECTIKDTDVEEKIILLNNWLDGSGILKLDYLTNVFFKVKEVKFEGTEVNYIIGDFTVTFICDPFKYYIYGLNTIKIKEPTITYGPEFIYKSEPVIKVYGSGDIKLNINKYSIKLLNVQDYVTVNSVLQECYKDNINLNKNMTGEFSILQQENKINWTGNVQKIEIIPNWRCL</sequence>
<name>A0AA40IVV0_CLONO</name>